<evidence type="ECO:0000256" key="1">
    <source>
        <dbReference type="ARBA" id="ARBA00005121"/>
    </source>
</evidence>
<dbReference type="STRING" id="1055526.BKIR_c52_4918"/>
<dbReference type="Pfam" id="PF02572">
    <property type="entry name" value="CobA_CobO_BtuR"/>
    <property type="match status" value="1"/>
</dbReference>
<dbReference type="GO" id="GO:0008817">
    <property type="term" value="F:corrinoid adenosyltransferase activity"/>
    <property type="evidence" value="ECO:0007669"/>
    <property type="project" value="UniProtKB-UniRule"/>
</dbReference>
<dbReference type="CDD" id="cd00561">
    <property type="entry name" value="CobA_ACA"/>
    <property type="match status" value="1"/>
</dbReference>
<evidence type="ECO:0000256" key="2">
    <source>
        <dbReference type="ARBA" id="ARBA00007487"/>
    </source>
</evidence>
<evidence type="ECO:0000256" key="6">
    <source>
        <dbReference type="ARBA" id="ARBA00048555"/>
    </source>
</evidence>
<keyword evidence="8" id="KW-0067">ATP-binding</keyword>
<reference evidence="10 11" key="1">
    <citation type="submission" date="2011-09" db="EMBL/GenBank/DDBJ databases">
        <authorList>
            <person name="Carlier A."/>
        </authorList>
    </citation>
    <scope>NUCLEOTIDE SEQUENCE [LARGE SCALE GENOMIC DNA]</scope>
    <source>
        <strain evidence="10 11">UZHbot1</strain>
    </source>
</reference>
<dbReference type="Gene3D" id="3.40.50.300">
    <property type="entry name" value="P-loop containing nucleotide triphosphate hydrolases"/>
    <property type="match status" value="1"/>
</dbReference>
<dbReference type="GO" id="GO:0005737">
    <property type="term" value="C:cytoplasm"/>
    <property type="evidence" value="ECO:0007669"/>
    <property type="project" value="UniProtKB-SubCell"/>
</dbReference>
<dbReference type="PIRSF" id="PIRSF015617">
    <property type="entry name" value="Adensltrnsf_CobA"/>
    <property type="match status" value="1"/>
</dbReference>
<evidence type="ECO:0000256" key="8">
    <source>
        <dbReference type="PIRNR" id="PIRNR015617"/>
    </source>
</evidence>
<gene>
    <name evidence="10" type="ORF">BKIR_c52_4918</name>
</gene>
<evidence type="ECO:0000313" key="10">
    <source>
        <dbReference type="EMBL" id="CCD39602.1"/>
    </source>
</evidence>
<comment type="function">
    <text evidence="5 8">Required for both de novo synthesis of the corrin ring for the assimilation of exogenous corrinoids. Participates in the adenosylation of a variety of incomplete and complete corrinoids.</text>
</comment>
<evidence type="ECO:0000313" key="11">
    <source>
        <dbReference type="Proteomes" id="UP000003511"/>
    </source>
</evidence>
<evidence type="ECO:0000256" key="9">
    <source>
        <dbReference type="SAM" id="MobiDB-lite"/>
    </source>
</evidence>
<keyword evidence="8" id="KW-0963">Cytoplasm</keyword>
<dbReference type="NCBIfam" id="TIGR00708">
    <property type="entry name" value="cobA"/>
    <property type="match status" value="1"/>
</dbReference>
<dbReference type="UniPathway" id="UPA00148">
    <property type="reaction ID" value="UER00233"/>
</dbReference>
<keyword evidence="4 8" id="KW-0627">Porphyrin biosynthesis</keyword>
<dbReference type="EC" id="2.5.1.17" evidence="3 8"/>
<dbReference type="GO" id="GO:0006779">
    <property type="term" value="P:porphyrin-containing compound biosynthetic process"/>
    <property type="evidence" value="ECO:0007669"/>
    <property type="project" value="UniProtKB-UniRule"/>
</dbReference>
<dbReference type="GO" id="GO:0005524">
    <property type="term" value="F:ATP binding"/>
    <property type="evidence" value="ECO:0007669"/>
    <property type="project" value="UniProtKB-UniRule"/>
</dbReference>
<dbReference type="Proteomes" id="UP000003511">
    <property type="component" value="Unassembled WGS sequence"/>
</dbReference>
<dbReference type="BioCyc" id="CBUR1055526:G10QW-1894-MONOMER"/>
<proteinExistence type="inferred from homology"/>
<keyword evidence="11" id="KW-1185">Reference proteome</keyword>
<feature type="region of interest" description="Disordered" evidence="9">
    <location>
        <begin position="1"/>
        <end position="46"/>
    </location>
</feature>
<dbReference type="SUPFAM" id="SSF52540">
    <property type="entry name" value="P-loop containing nucleoside triphosphate hydrolases"/>
    <property type="match status" value="1"/>
</dbReference>
<comment type="similarity">
    <text evidence="2 8">Belongs to the Cob(I)alamin adenosyltransferase family.</text>
</comment>
<organism evidence="10 11">
    <name type="scientific">Candidatus Paraburkholderia kirkii UZHbot1</name>
    <dbReference type="NCBI Taxonomy" id="1055526"/>
    <lineage>
        <taxon>Bacteria</taxon>
        <taxon>Pseudomonadati</taxon>
        <taxon>Pseudomonadota</taxon>
        <taxon>Betaproteobacteria</taxon>
        <taxon>Burkholderiales</taxon>
        <taxon>Burkholderiaceae</taxon>
        <taxon>Paraburkholderia</taxon>
    </lineage>
</organism>
<comment type="pathway">
    <text evidence="1 8">Cofactor biosynthesis; adenosylcobalamin biosynthesis; adenosylcobalamin from cob(II)yrinate a,c-diamide: step 2/7.</text>
</comment>
<evidence type="ECO:0000256" key="7">
    <source>
        <dbReference type="ARBA" id="ARBA00048692"/>
    </source>
</evidence>
<keyword evidence="8" id="KW-0169">Cobalamin biosynthesis</keyword>
<dbReference type="InterPro" id="IPR027417">
    <property type="entry name" value="P-loop_NTPase"/>
</dbReference>
<dbReference type="NCBIfam" id="NF004637">
    <property type="entry name" value="PRK05986.1"/>
    <property type="match status" value="1"/>
</dbReference>
<reference evidence="10 11" key="2">
    <citation type="submission" date="2011-10" db="EMBL/GenBank/DDBJ databases">
        <title>Draft genome sequence of Candidatus Burkholderia kirkii.</title>
        <authorList>
            <person name="Carlier A.L."/>
            <person name="Eberl L."/>
        </authorList>
    </citation>
    <scope>NUCLEOTIDE SEQUENCE [LARGE SCALE GENOMIC DNA]</scope>
    <source>
        <strain evidence="10 11">UZHbot1</strain>
    </source>
</reference>
<evidence type="ECO:0000256" key="5">
    <source>
        <dbReference type="ARBA" id="ARBA00024929"/>
    </source>
</evidence>
<keyword evidence="8" id="KW-0547">Nucleotide-binding</keyword>
<protein>
    <recommendedName>
        <fullName evidence="3 8">Corrinoid adenosyltransferase</fullName>
        <ecNumber evidence="3 8">2.5.1.17</ecNumber>
    </recommendedName>
    <alternativeName>
        <fullName evidence="8">Cob(II)alamin adenosyltransferase</fullName>
    </alternativeName>
    <alternativeName>
        <fullName evidence="8">Cob(II)yrinic acid a,c-diamide adenosyltransferase</fullName>
    </alternativeName>
</protein>
<keyword evidence="8 10" id="KW-0808">Transferase</keyword>
<comment type="catalytic activity">
    <reaction evidence="6 8">
        <text>2 cob(II)yrinate a,c diamide + reduced [electron-transfer flavoprotein] + 2 ATP = 2 adenosylcob(III)yrinate a,c-diamide + 2 triphosphate + oxidized [electron-transfer flavoprotein] + 3 H(+)</text>
        <dbReference type="Rhea" id="RHEA:11528"/>
        <dbReference type="Rhea" id="RHEA-COMP:10685"/>
        <dbReference type="Rhea" id="RHEA-COMP:10686"/>
        <dbReference type="ChEBI" id="CHEBI:15378"/>
        <dbReference type="ChEBI" id="CHEBI:18036"/>
        <dbReference type="ChEBI" id="CHEBI:30616"/>
        <dbReference type="ChEBI" id="CHEBI:57692"/>
        <dbReference type="ChEBI" id="CHEBI:58307"/>
        <dbReference type="ChEBI" id="CHEBI:58503"/>
        <dbReference type="ChEBI" id="CHEBI:58537"/>
        <dbReference type="EC" id="2.5.1.17"/>
    </reaction>
</comment>
<dbReference type="PANTHER" id="PTHR46638:SF1">
    <property type="entry name" value="CORRINOID ADENOSYLTRANSFERASE"/>
    <property type="match status" value="1"/>
</dbReference>
<name>G4MEM3_9BURK</name>
<evidence type="ECO:0000256" key="3">
    <source>
        <dbReference type="ARBA" id="ARBA00012454"/>
    </source>
</evidence>
<dbReference type="AlphaFoldDB" id="G4MEM3"/>
<comment type="subcellular location">
    <subcellularLocation>
        <location evidence="8">Cytoplasm</location>
    </subcellularLocation>
</comment>
<accession>G4MEM3</accession>
<dbReference type="PANTHER" id="PTHR46638">
    <property type="entry name" value="CORRINOID ADENOSYLTRANSFERASE"/>
    <property type="match status" value="1"/>
</dbReference>
<dbReference type="GO" id="GO:0009236">
    <property type="term" value="P:cobalamin biosynthetic process"/>
    <property type="evidence" value="ECO:0007669"/>
    <property type="project" value="UniProtKB-UniRule"/>
</dbReference>
<comment type="caution">
    <text evidence="10">The sequence shown here is derived from an EMBL/GenBank/DDBJ whole genome shotgun (WGS) entry which is preliminary data.</text>
</comment>
<dbReference type="EMBL" id="CAFE01000220">
    <property type="protein sequence ID" value="CCD39602.1"/>
    <property type="molecule type" value="Genomic_DNA"/>
</dbReference>
<comment type="catalytic activity">
    <reaction evidence="7 8">
        <text>2 cob(II)alamin + reduced [electron-transfer flavoprotein] + 2 ATP = 2 adenosylcob(III)alamin + 2 triphosphate + oxidized [electron-transfer flavoprotein] + 3 H(+)</text>
        <dbReference type="Rhea" id="RHEA:28671"/>
        <dbReference type="Rhea" id="RHEA-COMP:10685"/>
        <dbReference type="Rhea" id="RHEA-COMP:10686"/>
        <dbReference type="ChEBI" id="CHEBI:15378"/>
        <dbReference type="ChEBI" id="CHEBI:16304"/>
        <dbReference type="ChEBI" id="CHEBI:18036"/>
        <dbReference type="ChEBI" id="CHEBI:18408"/>
        <dbReference type="ChEBI" id="CHEBI:30616"/>
        <dbReference type="ChEBI" id="CHEBI:57692"/>
        <dbReference type="ChEBI" id="CHEBI:58307"/>
        <dbReference type="EC" id="2.5.1.17"/>
    </reaction>
</comment>
<sequence>MRIHPDAARHPDRVHLGDHVKTDTEAHMRMTQRRKEGHEKKQAAADHEKGLLIVNTGNGKGKTTAAFGMAVRMLGHGMRLGVVQFIKGALHTSERDFLGAIAHCDFVTMGDGYTWNTQNREADMATARRGWNEVRRMIESGEYQMVVLDELNTVLKYEYLPLDEVLEVLKARPAMLHVVVTGRHAPDALVELADLVTEMRLVKHPYREQGVKAQRGVEF</sequence>
<evidence type="ECO:0000256" key="4">
    <source>
        <dbReference type="ARBA" id="ARBA00023244"/>
    </source>
</evidence>
<dbReference type="HOGENOM" id="CLU_088595_0_0_4"/>
<dbReference type="InterPro" id="IPR003724">
    <property type="entry name" value="CblAdoTrfase_CobA"/>
</dbReference>